<dbReference type="EMBL" id="MU394374">
    <property type="protein sequence ID" value="KAI6082263.1"/>
    <property type="molecule type" value="Genomic_DNA"/>
</dbReference>
<keyword evidence="2" id="KW-1185">Reference proteome</keyword>
<comment type="caution">
    <text evidence="1">The sequence shown here is derived from an EMBL/GenBank/DDBJ whole genome shotgun (WGS) entry which is preliminary data.</text>
</comment>
<proteinExistence type="predicted"/>
<dbReference type="Proteomes" id="UP001497680">
    <property type="component" value="Unassembled WGS sequence"/>
</dbReference>
<evidence type="ECO:0000313" key="2">
    <source>
        <dbReference type="Proteomes" id="UP001497680"/>
    </source>
</evidence>
<reference evidence="1 2" key="1">
    <citation type="journal article" date="2022" name="New Phytol.">
        <title>Ecological generalism drives hyperdiversity of secondary metabolite gene clusters in xylarialean endophytes.</title>
        <authorList>
            <person name="Franco M.E.E."/>
            <person name="Wisecaver J.H."/>
            <person name="Arnold A.E."/>
            <person name="Ju Y.M."/>
            <person name="Slot J.C."/>
            <person name="Ahrendt S."/>
            <person name="Moore L.P."/>
            <person name="Eastman K.E."/>
            <person name="Scott K."/>
            <person name="Konkel Z."/>
            <person name="Mondo S.J."/>
            <person name="Kuo A."/>
            <person name="Hayes R.D."/>
            <person name="Haridas S."/>
            <person name="Andreopoulos B."/>
            <person name="Riley R."/>
            <person name="LaButti K."/>
            <person name="Pangilinan J."/>
            <person name="Lipzen A."/>
            <person name="Amirebrahimi M."/>
            <person name="Yan J."/>
            <person name="Adam C."/>
            <person name="Keymanesh K."/>
            <person name="Ng V."/>
            <person name="Louie K."/>
            <person name="Northen T."/>
            <person name="Drula E."/>
            <person name="Henrissat B."/>
            <person name="Hsieh H.M."/>
            <person name="Youens-Clark K."/>
            <person name="Lutzoni F."/>
            <person name="Miadlikowska J."/>
            <person name="Eastwood D.C."/>
            <person name="Hamelin R.C."/>
            <person name="Grigoriev I.V."/>
            <person name="U'Ren J.M."/>
        </authorList>
    </citation>
    <scope>NUCLEOTIDE SEQUENCE [LARGE SCALE GENOMIC DNA]</scope>
    <source>
        <strain evidence="1 2">ER1909</strain>
    </source>
</reference>
<gene>
    <name evidence="1" type="ORF">F4821DRAFT_247444</name>
</gene>
<evidence type="ECO:0000313" key="1">
    <source>
        <dbReference type="EMBL" id="KAI6082263.1"/>
    </source>
</evidence>
<sequence length="628" mass="67971">MSSTEHYDFIIIGGGTAGLVVASRLSEDPSQHVLVLEAGADGTEDPRVKTPAFFEALKNTEADWGFKTNSQPTLNGRTIAMNQGKVLGGSSALNALVFVPPTKGLVNSWESLGNKGWNWETLSSYFNKAYTSPIVDESSRTMLGIDKWASVNSSAKGPIQASFPGGVAHPIRQAWAETFTNMGYYMQDDPFSNPSVGSFSCLASIHPETKERSYSTSAYYNPVKGRENLHVLTNAEVVKILFEQTGGSAKATGVQYKHNGETVTVNTAKEVILAAGALQSPKILELSGVGNPDLLDKYGIDVVVNLPAVGENLHDHAVCSISFEAVDEVDTLDALARQEPEALSQALQEYAASKTGPLSYVGVTSYAYLPIVDYLTPEGQVRLKDLLDKNRPPEIEGIRNARDRAYYEVVENSLLDPNEPSGAYLSVASQSVLPADPETDSPQGPVPGKFITIGAMLSQPLSRGTVHIQSSDPSHAPSIDPEYLTNPVDMDVLANHMLHIDAIANTPPMSKLLKQPLNRRDPASRLTDLESAKRYLRASMISMWHMAGTCVMLPKEKGGVLGEDLKVYGVRNLRIVDSSALPMISTANTQATVYAFAERAADLIKQAWGMKVSNCPQSPDIPRQRHLV</sequence>
<name>A0ACC0CPF9_9PEZI</name>
<organism evidence="1 2">
    <name type="scientific">Hypoxylon rubiginosum</name>
    <dbReference type="NCBI Taxonomy" id="110542"/>
    <lineage>
        <taxon>Eukaryota</taxon>
        <taxon>Fungi</taxon>
        <taxon>Dikarya</taxon>
        <taxon>Ascomycota</taxon>
        <taxon>Pezizomycotina</taxon>
        <taxon>Sordariomycetes</taxon>
        <taxon>Xylariomycetidae</taxon>
        <taxon>Xylariales</taxon>
        <taxon>Hypoxylaceae</taxon>
        <taxon>Hypoxylon</taxon>
    </lineage>
</organism>
<accession>A0ACC0CPF9</accession>
<protein>
    <submittedName>
        <fullName evidence="1">GMC oxidoreductase</fullName>
    </submittedName>
</protein>